<sequence length="120" mass="13291">MSNKKESRLLRIPRKIGEKFRRSRSPSPQPSSFQPSTPQPSLPTNMYEELGGLSISPPAPQTTGQQIRKGAGTAYAGLKQVAQALSDFSDVFPPLQTAVKIFLKIDELVDVRDLLRKLQD</sequence>
<dbReference type="AlphaFoldDB" id="A0A4V6T513"/>
<evidence type="ECO:0000313" key="3">
    <source>
        <dbReference type="Proteomes" id="UP000297245"/>
    </source>
</evidence>
<name>A0A4V6T513_DENBC</name>
<feature type="compositionally biased region" description="Basic and acidic residues" evidence="1">
    <location>
        <begin position="1"/>
        <end position="20"/>
    </location>
</feature>
<protein>
    <submittedName>
        <fullName evidence="2">Uncharacterized protein</fullName>
    </submittedName>
</protein>
<accession>A0A4V6T513</accession>
<dbReference type="EMBL" id="ML179749">
    <property type="protein sequence ID" value="THU82205.1"/>
    <property type="molecule type" value="Genomic_DNA"/>
</dbReference>
<reference evidence="2 3" key="1">
    <citation type="journal article" date="2019" name="Nat. Ecol. Evol.">
        <title>Megaphylogeny resolves global patterns of mushroom evolution.</title>
        <authorList>
            <person name="Varga T."/>
            <person name="Krizsan K."/>
            <person name="Foldi C."/>
            <person name="Dima B."/>
            <person name="Sanchez-Garcia M."/>
            <person name="Sanchez-Ramirez S."/>
            <person name="Szollosi G.J."/>
            <person name="Szarkandi J.G."/>
            <person name="Papp V."/>
            <person name="Albert L."/>
            <person name="Andreopoulos W."/>
            <person name="Angelini C."/>
            <person name="Antonin V."/>
            <person name="Barry K.W."/>
            <person name="Bougher N.L."/>
            <person name="Buchanan P."/>
            <person name="Buyck B."/>
            <person name="Bense V."/>
            <person name="Catcheside P."/>
            <person name="Chovatia M."/>
            <person name="Cooper J."/>
            <person name="Damon W."/>
            <person name="Desjardin D."/>
            <person name="Finy P."/>
            <person name="Geml J."/>
            <person name="Haridas S."/>
            <person name="Hughes K."/>
            <person name="Justo A."/>
            <person name="Karasinski D."/>
            <person name="Kautmanova I."/>
            <person name="Kiss B."/>
            <person name="Kocsube S."/>
            <person name="Kotiranta H."/>
            <person name="LaButti K.M."/>
            <person name="Lechner B.E."/>
            <person name="Liimatainen K."/>
            <person name="Lipzen A."/>
            <person name="Lukacs Z."/>
            <person name="Mihaltcheva S."/>
            <person name="Morgado L.N."/>
            <person name="Niskanen T."/>
            <person name="Noordeloos M.E."/>
            <person name="Ohm R.A."/>
            <person name="Ortiz-Santana B."/>
            <person name="Ovrebo C."/>
            <person name="Racz N."/>
            <person name="Riley R."/>
            <person name="Savchenko A."/>
            <person name="Shiryaev A."/>
            <person name="Soop K."/>
            <person name="Spirin V."/>
            <person name="Szebenyi C."/>
            <person name="Tomsovsky M."/>
            <person name="Tulloss R.E."/>
            <person name="Uehling J."/>
            <person name="Grigoriev I.V."/>
            <person name="Vagvolgyi C."/>
            <person name="Papp T."/>
            <person name="Martin F.M."/>
            <person name="Miettinen O."/>
            <person name="Hibbett D.S."/>
            <person name="Nagy L.G."/>
        </authorList>
    </citation>
    <scope>NUCLEOTIDE SEQUENCE [LARGE SCALE GENOMIC DNA]</scope>
    <source>
        <strain evidence="2 3">CBS 962.96</strain>
    </source>
</reference>
<evidence type="ECO:0000256" key="1">
    <source>
        <dbReference type="SAM" id="MobiDB-lite"/>
    </source>
</evidence>
<feature type="region of interest" description="Disordered" evidence="1">
    <location>
        <begin position="1"/>
        <end position="68"/>
    </location>
</feature>
<keyword evidence="3" id="KW-1185">Reference proteome</keyword>
<organism evidence="2 3">
    <name type="scientific">Dendrothele bispora (strain CBS 962.96)</name>
    <dbReference type="NCBI Taxonomy" id="1314807"/>
    <lineage>
        <taxon>Eukaryota</taxon>
        <taxon>Fungi</taxon>
        <taxon>Dikarya</taxon>
        <taxon>Basidiomycota</taxon>
        <taxon>Agaricomycotina</taxon>
        <taxon>Agaricomycetes</taxon>
        <taxon>Agaricomycetidae</taxon>
        <taxon>Agaricales</taxon>
        <taxon>Agaricales incertae sedis</taxon>
        <taxon>Dendrothele</taxon>
    </lineage>
</organism>
<gene>
    <name evidence="2" type="ORF">K435DRAFT_872543</name>
</gene>
<dbReference type="Proteomes" id="UP000297245">
    <property type="component" value="Unassembled WGS sequence"/>
</dbReference>
<evidence type="ECO:0000313" key="2">
    <source>
        <dbReference type="EMBL" id="THU82205.1"/>
    </source>
</evidence>
<proteinExistence type="predicted"/>